<comment type="similarity">
    <text evidence="1">Belongs to the alpha-carbonic anhydrase family.</text>
</comment>
<keyword evidence="10" id="KW-1185">Reference proteome</keyword>
<dbReference type="GO" id="GO:0004089">
    <property type="term" value="F:carbonate dehydratase activity"/>
    <property type="evidence" value="ECO:0007669"/>
    <property type="project" value="UniProtKB-EC"/>
</dbReference>
<dbReference type="Gene3D" id="3.10.200.10">
    <property type="entry name" value="Alpha carbonic anhydrase"/>
    <property type="match status" value="1"/>
</dbReference>
<keyword evidence="7" id="KW-0732">Signal</keyword>
<dbReference type="Proteomes" id="UP000549394">
    <property type="component" value="Unassembled WGS sequence"/>
</dbReference>
<dbReference type="EMBL" id="CAJFCJ010000001">
    <property type="protein sequence ID" value="CAD5111511.1"/>
    <property type="molecule type" value="Genomic_DNA"/>
</dbReference>
<name>A0A7I8V5G3_9ANNE</name>
<dbReference type="SMART" id="SM01057">
    <property type="entry name" value="Carb_anhydrase"/>
    <property type="match status" value="1"/>
</dbReference>
<dbReference type="InterPro" id="IPR036398">
    <property type="entry name" value="CA_dom_sf"/>
</dbReference>
<evidence type="ECO:0000313" key="10">
    <source>
        <dbReference type="Proteomes" id="UP000549394"/>
    </source>
</evidence>
<evidence type="ECO:0000256" key="5">
    <source>
        <dbReference type="ARBA" id="ARBA00023239"/>
    </source>
</evidence>
<reference evidence="9 10" key="1">
    <citation type="submission" date="2020-08" db="EMBL/GenBank/DDBJ databases">
        <authorList>
            <person name="Hejnol A."/>
        </authorList>
    </citation>
    <scope>NUCLEOTIDE SEQUENCE [LARGE SCALE GENOMIC DNA]</scope>
</reference>
<gene>
    <name evidence="9" type="ORF">DGYR_LOCUS799</name>
</gene>
<dbReference type="Pfam" id="PF00194">
    <property type="entry name" value="Carb_anhydrase"/>
    <property type="match status" value="1"/>
</dbReference>
<proteinExistence type="inferred from homology"/>
<dbReference type="EC" id="4.2.1.1" evidence="2"/>
<dbReference type="InterPro" id="IPR023561">
    <property type="entry name" value="Carbonic_anhydrase_a-class"/>
</dbReference>
<comment type="catalytic activity">
    <reaction evidence="6">
        <text>hydrogencarbonate + H(+) = CO2 + H2O</text>
        <dbReference type="Rhea" id="RHEA:10748"/>
        <dbReference type="ChEBI" id="CHEBI:15377"/>
        <dbReference type="ChEBI" id="CHEBI:15378"/>
        <dbReference type="ChEBI" id="CHEBI:16526"/>
        <dbReference type="ChEBI" id="CHEBI:17544"/>
        <dbReference type="EC" id="4.2.1.1"/>
    </reaction>
</comment>
<keyword evidence="3" id="KW-0479">Metal-binding</keyword>
<dbReference type="PANTHER" id="PTHR18952:SF265">
    <property type="entry name" value="CARBONIC ANHYDRASE"/>
    <property type="match status" value="1"/>
</dbReference>
<sequence length="194" mass="21927">MLNILCILFLVTTKRITASLYNYEFHGADWSEICSTGIKQSPINIDTSRTIDKDNKPFYLRGFNDFINGGIAANNGHTVQISAHDINNIRIDGDGLKSTYYISQFHFHWSNKDGEGSELLVNNVASELEMHVVANRGDNRTINEDSLAVFSFRFKVAKYKNVSSFNKFEKMLLKILPKVTGIGDKVPTEPFKLN</sequence>
<dbReference type="PROSITE" id="PS51144">
    <property type="entry name" value="ALPHA_CA_2"/>
    <property type="match status" value="1"/>
</dbReference>
<comment type="caution">
    <text evidence="9">The sequence shown here is derived from an EMBL/GenBank/DDBJ whole genome shotgun (WGS) entry which is preliminary data.</text>
</comment>
<evidence type="ECO:0000259" key="8">
    <source>
        <dbReference type="PROSITE" id="PS51144"/>
    </source>
</evidence>
<protein>
    <recommendedName>
        <fullName evidence="2">carbonic anhydrase</fullName>
        <ecNumber evidence="2">4.2.1.1</ecNumber>
    </recommendedName>
</protein>
<evidence type="ECO:0000256" key="2">
    <source>
        <dbReference type="ARBA" id="ARBA00012925"/>
    </source>
</evidence>
<evidence type="ECO:0000313" key="9">
    <source>
        <dbReference type="EMBL" id="CAD5111511.1"/>
    </source>
</evidence>
<keyword evidence="5" id="KW-0456">Lyase</keyword>
<evidence type="ECO:0000256" key="7">
    <source>
        <dbReference type="SAM" id="SignalP"/>
    </source>
</evidence>
<feature type="domain" description="Alpha-carbonic anhydrase" evidence="8">
    <location>
        <begin position="19"/>
        <end position="194"/>
    </location>
</feature>
<organism evidence="9 10">
    <name type="scientific">Dimorphilus gyrociliatus</name>
    <dbReference type="NCBI Taxonomy" id="2664684"/>
    <lineage>
        <taxon>Eukaryota</taxon>
        <taxon>Metazoa</taxon>
        <taxon>Spiralia</taxon>
        <taxon>Lophotrochozoa</taxon>
        <taxon>Annelida</taxon>
        <taxon>Polychaeta</taxon>
        <taxon>Polychaeta incertae sedis</taxon>
        <taxon>Dinophilidae</taxon>
        <taxon>Dimorphilus</taxon>
    </lineage>
</organism>
<dbReference type="InterPro" id="IPR001148">
    <property type="entry name" value="CA_dom"/>
</dbReference>
<feature type="signal peptide" evidence="7">
    <location>
        <begin position="1"/>
        <end position="18"/>
    </location>
</feature>
<dbReference type="SUPFAM" id="SSF51069">
    <property type="entry name" value="Carbonic anhydrase"/>
    <property type="match status" value="1"/>
</dbReference>
<evidence type="ECO:0000256" key="1">
    <source>
        <dbReference type="ARBA" id="ARBA00010718"/>
    </source>
</evidence>
<feature type="chain" id="PRO_5029518973" description="carbonic anhydrase" evidence="7">
    <location>
        <begin position="19"/>
        <end position="194"/>
    </location>
</feature>
<evidence type="ECO:0000256" key="6">
    <source>
        <dbReference type="ARBA" id="ARBA00048348"/>
    </source>
</evidence>
<accession>A0A7I8V5G3</accession>
<evidence type="ECO:0000256" key="3">
    <source>
        <dbReference type="ARBA" id="ARBA00022723"/>
    </source>
</evidence>
<keyword evidence="4" id="KW-0862">Zinc</keyword>
<dbReference type="OrthoDB" id="429145at2759"/>
<evidence type="ECO:0000256" key="4">
    <source>
        <dbReference type="ARBA" id="ARBA00022833"/>
    </source>
</evidence>
<dbReference type="AlphaFoldDB" id="A0A7I8V5G3"/>
<dbReference type="PANTHER" id="PTHR18952">
    <property type="entry name" value="CARBONIC ANHYDRASE"/>
    <property type="match status" value="1"/>
</dbReference>
<dbReference type="GO" id="GO:0008270">
    <property type="term" value="F:zinc ion binding"/>
    <property type="evidence" value="ECO:0007669"/>
    <property type="project" value="InterPro"/>
</dbReference>